<organism evidence="6 7">
    <name type="scientific">Cryptosporidium canis</name>
    <dbReference type="NCBI Taxonomy" id="195482"/>
    <lineage>
        <taxon>Eukaryota</taxon>
        <taxon>Sar</taxon>
        <taxon>Alveolata</taxon>
        <taxon>Apicomplexa</taxon>
        <taxon>Conoidasida</taxon>
        <taxon>Coccidia</taxon>
        <taxon>Eucoccidiorida</taxon>
        <taxon>Eimeriorina</taxon>
        <taxon>Cryptosporidiidae</taxon>
        <taxon>Cryptosporidium</taxon>
    </lineage>
</organism>
<dbReference type="GO" id="GO:0006508">
    <property type="term" value="P:proteolysis"/>
    <property type="evidence" value="ECO:0007669"/>
    <property type="project" value="UniProtKB-KW"/>
</dbReference>
<evidence type="ECO:0000259" key="5">
    <source>
        <dbReference type="PROSITE" id="PS50600"/>
    </source>
</evidence>
<keyword evidence="7" id="KW-1185">Reference proteome</keyword>
<gene>
    <name evidence="6" type="ORF">OJ252_1741</name>
</gene>
<evidence type="ECO:0000256" key="1">
    <source>
        <dbReference type="ARBA" id="ARBA00005234"/>
    </source>
</evidence>
<dbReference type="SUPFAM" id="SSF54001">
    <property type="entry name" value="Cysteine proteinases"/>
    <property type="match status" value="1"/>
</dbReference>
<name>A0ABQ8PA97_9CRYT</name>
<dbReference type="InterPro" id="IPR038765">
    <property type="entry name" value="Papain-like_cys_pep_sf"/>
</dbReference>
<dbReference type="EMBL" id="JAPCXB010000066">
    <property type="protein sequence ID" value="KAJ1610840.1"/>
    <property type="molecule type" value="Genomic_DNA"/>
</dbReference>
<evidence type="ECO:0000256" key="4">
    <source>
        <dbReference type="ARBA" id="ARBA00022807"/>
    </source>
</evidence>
<dbReference type="PROSITE" id="PS50600">
    <property type="entry name" value="ULP_PROTEASE"/>
    <property type="match status" value="1"/>
</dbReference>
<dbReference type="Pfam" id="PF02902">
    <property type="entry name" value="Peptidase_C48"/>
    <property type="match status" value="1"/>
</dbReference>
<dbReference type="PANTHER" id="PTHR46915">
    <property type="entry name" value="UBIQUITIN-LIKE PROTEASE 4-RELATED"/>
    <property type="match status" value="1"/>
</dbReference>
<keyword evidence="3" id="KW-0378">Hydrolase</keyword>
<evidence type="ECO:0000313" key="7">
    <source>
        <dbReference type="Proteomes" id="UP001071777"/>
    </source>
</evidence>
<dbReference type="PANTHER" id="PTHR46915:SF2">
    <property type="entry name" value="UBIQUITIN-LIKE PROTEASE 4"/>
    <property type="match status" value="1"/>
</dbReference>
<comment type="caution">
    <text evidence="6">The sequence shown here is derived from an EMBL/GenBank/DDBJ whole genome shotgun (WGS) entry which is preliminary data.</text>
</comment>
<proteinExistence type="inferred from homology"/>
<feature type="domain" description="Ubiquitin-like protease family profile" evidence="5">
    <location>
        <begin position="22"/>
        <end position="266"/>
    </location>
</feature>
<evidence type="ECO:0000313" key="6">
    <source>
        <dbReference type="EMBL" id="KAJ1610840.1"/>
    </source>
</evidence>
<dbReference type="GO" id="GO:0008233">
    <property type="term" value="F:peptidase activity"/>
    <property type="evidence" value="ECO:0007669"/>
    <property type="project" value="UniProtKB-KW"/>
</dbReference>
<dbReference type="Gene3D" id="3.40.395.10">
    <property type="entry name" value="Adenoviral Proteinase, Chain A"/>
    <property type="match status" value="1"/>
</dbReference>
<dbReference type="InterPro" id="IPR003653">
    <property type="entry name" value="Peptidase_C48_C"/>
</dbReference>
<keyword evidence="4" id="KW-0788">Thiol protease</keyword>
<keyword evidence="2 6" id="KW-0645">Protease</keyword>
<evidence type="ECO:0000256" key="2">
    <source>
        <dbReference type="ARBA" id="ARBA00022670"/>
    </source>
</evidence>
<dbReference type="Proteomes" id="UP001071777">
    <property type="component" value="Unassembled WGS sequence"/>
</dbReference>
<protein>
    <submittedName>
        <fullName evidence="6">ULP1 like protease</fullName>
    </submittedName>
</protein>
<evidence type="ECO:0000256" key="3">
    <source>
        <dbReference type="ARBA" id="ARBA00022801"/>
    </source>
</evidence>
<sequence>MSTVSTNSPRMNQTSINLNGICLCLDKALAQLRENSYLDDLILDFFMEFTKESCIGAGQDGSGGKYCVLSSLFYTILSMCGDNDEEYIRLRRWVKRISTPLLLSDAIVIPMHCSQTNHWWLIVICHPRRVFRLIQHSQQRSSPSHHIEASNRGWIVCMDSLGGKNIGQQEKKRAIENILKFLDVERRSNEVYSGMLERRDEPLSSSAGFGSSNASMAAGAANAGDQASEVFRALASWEIVYSPRNLPFQENSFDCGIYIIEYVHRLFHDGTGMFNSMVGGTMTSGESGSAHLQQNWLSKKWFKNRRAVYTRVLEFMSTNSDWSEDQFLKSRLVEIFDDNVTALGSTKRTEPERLPSIQTRRKFVMSSLNKNYFSTSRS</sequence>
<comment type="similarity">
    <text evidence="1">Belongs to the peptidase C48 family.</text>
</comment>
<reference evidence="6" key="1">
    <citation type="submission" date="2022-10" db="EMBL/GenBank/DDBJ databases">
        <title>Adaptive evolution leads to modifications in subtelomeric GC content in a zoonotic Cryptosporidium species.</title>
        <authorList>
            <person name="Li J."/>
            <person name="Feng Y."/>
            <person name="Xiao L."/>
        </authorList>
    </citation>
    <scope>NUCLEOTIDE SEQUENCE</scope>
    <source>
        <strain evidence="6">25894</strain>
    </source>
</reference>
<accession>A0ABQ8PA97</accession>